<dbReference type="AlphaFoldDB" id="A0AAE7ATW3"/>
<gene>
    <name evidence="1" type="ORF">HOO69_08295</name>
</gene>
<proteinExistence type="predicted"/>
<dbReference type="PROSITE" id="PS51257">
    <property type="entry name" value="PROKAR_LIPOPROTEIN"/>
    <property type="match status" value="1"/>
</dbReference>
<evidence type="ECO:0000313" key="1">
    <source>
        <dbReference type="EMBL" id="QJY36617.1"/>
    </source>
</evidence>
<reference evidence="1 2" key="1">
    <citation type="submission" date="2020-05" db="EMBL/GenBank/DDBJ databases">
        <title>First description outside Europe of the emergent pathogen for shellfish aquaculture Vibrio europaeus.</title>
        <authorList>
            <person name="Dubert J."/>
            <person name="Rojas R."/>
        </authorList>
    </citation>
    <scope>NUCLEOTIDE SEQUENCE [LARGE SCALE GENOMIC DNA]</scope>
    <source>
        <strain evidence="1 2">NPI-1</strain>
    </source>
</reference>
<organism evidence="1 2">
    <name type="scientific">Vibrio europaeus</name>
    <dbReference type="NCBI Taxonomy" id="300876"/>
    <lineage>
        <taxon>Bacteria</taxon>
        <taxon>Pseudomonadati</taxon>
        <taxon>Pseudomonadota</taxon>
        <taxon>Gammaproteobacteria</taxon>
        <taxon>Vibrionales</taxon>
        <taxon>Vibrionaceae</taxon>
        <taxon>Vibrio</taxon>
        <taxon>Vibrio oreintalis group</taxon>
    </lineage>
</organism>
<dbReference type="RefSeq" id="WP_171801825.1">
    <property type="nucleotide sequence ID" value="NZ_CP053541.1"/>
</dbReference>
<evidence type="ECO:0000313" key="2">
    <source>
        <dbReference type="Proteomes" id="UP000501443"/>
    </source>
</evidence>
<accession>A0AAE7ATW3</accession>
<sequence length="292" mass="31587">MKLKTIIASAVASLTLAGCATHDHINKDEVAQIKSVAVVMYNVPAFIEPNTEKPEQIEHSQGGGFDSGDLLGLAGNMVGGIAKDVTDFATQAHIKKRIDGQEAANLALPNFVTELAKKEGWKVKSPSEVLNNATYRAETANLIANDEIKSLTSFGRATAGPADYANLTLPSSYNVNVPYYETEAFKQFAAKSARALDVDAVIVLSDTGFATDQTGLFSGGKCYSKSAFHYAMFNINGEKVLETRASFDQSNIVEKHGCVNGKFLEKDYRRAMQQHGKDQADAISIKLKELRA</sequence>
<dbReference type="EMBL" id="CP053541">
    <property type="protein sequence ID" value="QJY36617.1"/>
    <property type="molecule type" value="Genomic_DNA"/>
</dbReference>
<name>A0AAE7ATW3_9VIBR</name>
<dbReference type="Proteomes" id="UP000501443">
    <property type="component" value="Chromosome 1"/>
</dbReference>
<protein>
    <recommendedName>
        <fullName evidence="3">Lipoprotein</fullName>
    </recommendedName>
</protein>
<evidence type="ECO:0008006" key="3">
    <source>
        <dbReference type="Google" id="ProtNLM"/>
    </source>
</evidence>